<dbReference type="GO" id="GO:0006189">
    <property type="term" value="P:'de novo' IMP biosynthetic process"/>
    <property type="evidence" value="ECO:0007669"/>
    <property type="project" value="UniProtKB-UniRule"/>
</dbReference>
<dbReference type="InterPro" id="IPR005862">
    <property type="entry name" value="PurT"/>
</dbReference>
<dbReference type="GO" id="GO:0005829">
    <property type="term" value="C:cytosol"/>
    <property type="evidence" value="ECO:0007669"/>
    <property type="project" value="TreeGrafter"/>
</dbReference>
<evidence type="ECO:0000256" key="2">
    <source>
        <dbReference type="ARBA" id="ARBA00022723"/>
    </source>
</evidence>
<feature type="binding site" evidence="7">
    <location>
        <position position="296"/>
    </location>
    <ligand>
        <name>N(1)-(5-phospho-beta-D-ribosyl)glycinamide</name>
        <dbReference type="ChEBI" id="CHEBI:143788"/>
    </ligand>
</feature>
<evidence type="ECO:0000313" key="9">
    <source>
        <dbReference type="EMBL" id="MBD3689313.1"/>
    </source>
</evidence>
<dbReference type="InterPro" id="IPR048740">
    <property type="entry name" value="PurT_C"/>
</dbReference>
<dbReference type="Proteomes" id="UP000627538">
    <property type="component" value="Unassembled WGS sequence"/>
</dbReference>
<dbReference type="InterPro" id="IPR054350">
    <property type="entry name" value="PurT/PurK_preATP-grasp"/>
</dbReference>
<keyword evidence="5 7" id="KW-0067">ATP-binding</keyword>
<dbReference type="Gene3D" id="3.30.1490.20">
    <property type="entry name" value="ATP-grasp fold, A domain"/>
    <property type="match status" value="1"/>
</dbReference>
<accession>A0A8I0GD18</accession>
<keyword evidence="4 7" id="KW-0658">Purine biosynthesis</keyword>
<dbReference type="EC" id="6.3.1.21" evidence="7"/>
<dbReference type="InterPro" id="IPR013815">
    <property type="entry name" value="ATP_grasp_subdomain_1"/>
</dbReference>
<evidence type="ECO:0000256" key="7">
    <source>
        <dbReference type="HAMAP-Rule" id="MF_01643"/>
    </source>
</evidence>
<feature type="binding site" evidence="7">
    <location>
        <position position="159"/>
    </location>
    <ligand>
        <name>ATP</name>
        <dbReference type="ChEBI" id="CHEBI:30616"/>
    </ligand>
</feature>
<keyword evidence="2 7" id="KW-0479">Metal-binding</keyword>
<evidence type="ECO:0000256" key="5">
    <source>
        <dbReference type="ARBA" id="ARBA00022840"/>
    </source>
</evidence>
<sequence>MFTPSHLGTALTDSALRVLLLGSGELGKEVTIALQRLGVEVHAADRYANAPAHAVAHRAYCLDMTDTRELRELVETVRPHLVVPEIEALATETLAELDAAGVTSVVPTPRAVQLTMNREGIRRLAAEELGLETSPYRFASSLEELREGIAAVGLPAVVKPVMSSSGHGQSLVRSLDEAEAAWRTACEGGRVATTRVIVEGFVDFDYEITLLTVRSLDPATGEVRTDTCAPIGHRQVDGDYVESWQPAPMSEAALASARDVATRVVDALGGRGIFGVELFICGERAIFSEVSPRPHDTGMVTMASQRYSEFDLHARAILGLPVDVRLDQPGASAVVKAPSDVVSGAPIYEGLSEALAVDEVDVRIFGKPEAHPGRRLGVALARAESIEEARERAGEAARRIRVRSKGETADA</sequence>
<proteinExistence type="inferred from homology"/>
<dbReference type="GO" id="GO:0005524">
    <property type="term" value="F:ATP binding"/>
    <property type="evidence" value="ECO:0007669"/>
    <property type="project" value="UniProtKB-UniRule"/>
</dbReference>
<evidence type="ECO:0000259" key="8">
    <source>
        <dbReference type="PROSITE" id="PS50975"/>
    </source>
</evidence>
<comment type="caution">
    <text evidence="9">The sequence shown here is derived from an EMBL/GenBank/DDBJ whole genome shotgun (WGS) entry which is preliminary data.</text>
</comment>
<gene>
    <name evidence="7 9" type="primary">purT</name>
    <name evidence="9" type="ORF">H8R10_03585</name>
</gene>
<dbReference type="AlphaFoldDB" id="A0A8I0GD18"/>
<dbReference type="InterPro" id="IPR003135">
    <property type="entry name" value="ATP-grasp_carboxylate-amine"/>
</dbReference>
<feature type="domain" description="ATP-grasp" evidence="8">
    <location>
        <begin position="123"/>
        <end position="318"/>
    </location>
</feature>
<evidence type="ECO:0000256" key="1">
    <source>
        <dbReference type="ARBA" id="ARBA00022598"/>
    </source>
</evidence>
<dbReference type="Gene3D" id="3.30.470.20">
    <property type="entry name" value="ATP-grasp fold, B domain"/>
    <property type="match status" value="1"/>
</dbReference>
<feature type="binding site" evidence="7">
    <location>
        <begin position="25"/>
        <end position="26"/>
    </location>
    <ligand>
        <name>N(1)-(5-phospho-beta-D-ribosyl)glycinamide</name>
        <dbReference type="ChEBI" id="CHEBI:143788"/>
    </ligand>
</feature>
<dbReference type="SUPFAM" id="SSF52440">
    <property type="entry name" value="PreATP-grasp domain"/>
    <property type="match status" value="1"/>
</dbReference>
<dbReference type="GO" id="GO:0004644">
    <property type="term" value="F:phosphoribosylglycinamide formyltransferase activity"/>
    <property type="evidence" value="ECO:0007669"/>
    <property type="project" value="UniProtKB-UniRule"/>
</dbReference>
<dbReference type="UniPathway" id="UPA00074">
    <property type="reaction ID" value="UER00127"/>
</dbReference>
<keyword evidence="3 7" id="KW-0547">Nucleotide-binding</keyword>
<dbReference type="PANTHER" id="PTHR43055:SF1">
    <property type="entry name" value="FORMATE-DEPENDENT PHOSPHORIBOSYLGLYCINAMIDE FORMYLTRANSFERASE"/>
    <property type="match status" value="1"/>
</dbReference>
<dbReference type="Gene3D" id="3.40.50.20">
    <property type="match status" value="1"/>
</dbReference>
<feature type="binding site" evidence="7">
    <location>
        <position position="118"/>
    </location>
    <ligand>
        <name>ATP</name>
        <dbReference type="ChEBI" id="CHEBI:30616"/>
    </ligand>
</feature>
<keyword evidence="9" id="KW-0808">Transferase</keyword>
<feature type="binding site" evidence="7">
    <location>
        <begin position="374"/>
        <end position="375"/>
    </location>
    <ligand>
        <name>N(1)-(5-phospho-beta-D-ribosyl)glycinamide</name>
        <dbReference type="ChEBI" id="CHEBI:143788"/>
    </ligand>
</feature>
<dbReference type="GO" id="GO:0043815">
    <property type="term" value="F:phosphoribosylglycinamide formyltransferase 2 activity"/>
    <property type="evidence" value="ECO:0007669"/>
    <property type="project" value="UniProtKB-UniRule"/>
</dbReference>
<feature type="binding site" evidence="7">
    <location>
        <position position="289"/>
    </location>
    <ligand>
        <name>Mg(2+)</name>
        <dbReference type="ChEBI" id="CHEBI:18420"/>
    </ligand>
</feature>
<dbReference type="SUPFAM" id="SSF51246">
    <property type="entry name" value="Rudiment single hybrid motif"/>
    <property type="match status" value="1"/>
</dbReference>
<dbReference type="EMBL" id="JACRUO010000001">
    <property type="protein sequence ID" value="MBD3689313.1"/>
    <property type="molecule type" value="Genomic_DNA"/>
</dbReference>
<comment type="subunit">
    <text evidence="7">Homodimer.</text>
</comment>
<dbReference type="GO" id="GO:0000287">
    <property type="term" value="F:magnesium ion binding"/>
    <property type="evidence" value="ECO:0007669"/>
    <property type="project" value="UniProtKB-UniRule"/>
</dbReference>
<evidence type="ECO:0000256" key="6">
    <source>
        <dbReference type="ARBA" id="ARBA00022842"/>
    </source>
</evidence>
<comment type="similarity">
    <text evidence="7">Belongs to the PurK/PurT family.</text>
</comment>
<comment type="catalytic activity">
    <reaction evidence="7">
        <text>N(1)-(5-phospho-beta-D-ribosyl)glycinamide + formate + ATP = N(2)-formyl-N(1)-(5-phospho-beta-D-ribosyl)glycinamide + ADP + phosphate + H(+)</text>
        <dbReference type="Rhea" id="RHEA:24829"/>
        <dbReference type="ChEBI" id="CHEBI:15378"/>
        <dbReference type="ChEBI" id="CHEBI:15740"/>
        <dbReference type="ChEBI" id="CHEBI:30616"/>
        <dbReference type="ChEBI" id="CHEBI:43474"/>
        <dbReference type="ChEBI" id="CHEBI:143788"/>
        <dbReference type="ChEBI" id="CHEBI:147286"/>
        <dbReference type="ChEBI" id="CHEBI:456216"/>
        <dbReference type="EC" id="6.3.1.21"/>
    </reaction>
</comment>
<dbReference type="Pfam" id="PF02222">
    <property type="entry name" value="ATP-grasp"/>
    <property type="match status" value="1"/>
</dbReference>
<reference evidence="9 10" key="1">
    <citation type="submission" date="2020-08" db="EMBL/GenBank/DDBJ databases">
        <title>Winkia gen. nov., sp. nov., isolated from faeces of the Anser albifrons in China.</title>
        <authorList>
            <person name="Liu Q."/>
        </authorList>
    </citation>
    <scope>NUCLEOTIDE SEQUENCE [LARGE SCALE GENOMIC DNA]</scope>
    <source>
        <strain evidence="9 10">C62</strain>
    </source>
</reference>
<protein>
    <recommendedName>
        <fullName evidence="7">Formate-dependent phosphoribosylglycinamide formyltransferase</fullName>
        <ecNumber evidence="7">6.3.1.21</ecNumber>
    </recommendedName>
    <alternativeName>
        <fullName evidence="7">5'-phosphoribosylglycinamide transformylase 2</fullName>
    </alternativeName>
    <alternativeName>
        <fullName evidence="7">Formate-dependent GAR transformylase</fullName>
    </alternativeName>
    <alternativeName>
        <fullName evidence="7">GAR transformylase 2</fullName>
        <shortName evidence="7">GART 2</shortName>
    </alternativeName>
    <alternativeName>
        <fullName evidence="7">Non-folate glycinamide ribonucleotide transformylase</fullName>
    </alternativeName>
    <alternativeName>
        <fullName evidence="7">Phosphoribosylglycinamide formyltransferase 2</fullName>
    </alternativeName>
</protein>
<keyword evidence="1 7" id="KW-0436">Ligase</keyword>
<evidence type="ECO:0000256" key="3">
    <source>
        <dbReference type="ARBA" id="ARBA00022741"/>
    </source>
</evidence>
<dbReference type="InterPro" id="IPR016185">
    <property type="entry name" value="PreATP-grasp_dom_sf"/>
</dbReference>
<dbReference type="PROSITE" id="PS50975">
    <property type="entry name" value="ATP_GRASP"/>
    <property type="match status" value="1"/>
</dbReference>
<keyword evidence="10" id="KW-1185">Reference proteome</keyword>
<feature type="binding site" evidence="7">
    <location>
        <position position="277"/>
    </location>
    <ligand>
        <name>Mg(2+)</name>
        <dbReference type="ChEBI" id="CHEBI:18420"/>
    </ligand>
</feature>
<dbReference type="HAMAP" id="MF_01643">
    <property type="entry name" value="PurT"/>
    <property type="match status" value="1"/>
</dbReference>
<organism evidence="9 10">
    <name type="scientific">Nanchangia anserum</name>
    <dbReference type="NCBI Taxonomy" id="2692125"/>
    <lineage>
        <taxon>Bacteria</taxon>
        <taxon>Bacillati</taxon>
        <taxon>Actinomycetota</taxon>
        <taxon>Actinomycetes</taxon>
        <taxon>Actinomycetales</taxon>
        <taxon>Actinomycetaceae</taxon>
        <taxon>Nanchangia</taxon>
    </lineage>
</organism>
<dbReference type="NCBIfam" id="TIGR01142">
    <property type="entry name" value="purT"/>
    <property type="match status" value="1"/>
</dbReference>
<dbReference type="Pfam" id="PF21244">
    <property type="entry name" value="PurT_C"/>
    <property type="match status" value="1"/>
</dbReference>
<dbReference type="Pfam" id="PF22660">
    <property type="entry name" value="RS_preATP-grasp-like"/>
    <property type="match status" value="1"/>
</dbReference>
<evidence type="ECO:0000256" key="4">
    <source>
        <dbReference type="ARBA" id="ARBA00022755"/>
    </source>
</evidence>
<feature type="binding site" evidence="7">
    <location>
        <begin position="164"/>
        <end position="169"/>
    </location>
    <ligand>
        <name>ATP</name>
        <dbReference type="ChEBI" id="CHEBI:30616"/>
    </ligand>
</feature>
<dbReference type="InterPro" id="IPR011054">
    <property type="entry name" value="Rudment_hybrid_motif"/>
</dbReference>
<comment type="pathway">
    <text evidence="7">Purine metabolism; IMP biosynthesis via de novo pathway; N(2)-formyl-N(1)-(5-phospho-D-ribosyl)glycinamide from N(1)-(5-phospho-D-ribosyl)glycinamide (formate route): step 1/1.</text>
</comment>
<name>A0A8I0GD18_9ACTO</name>
<dbReference type="PANTHER" id="PTHR43055">
    <property type="entry name" value="FORMATE-DEPENDENT PHOSPHORIBOSYLGLYCINAMIDE FORMYLTRANSFERASE"/>
    <property type="match status" value="1"/>
</dbReference>
<feature type="binding site" evidence="7">
    <location>
        <position position="207"/>
    </location>
    <ligand>
        <name>ATP</name>
        <dbReference type="ChEBI" id="CHEBI:30616"/>
    </ligand>
</feature>
<evidence type="ECO:0000313" key="10">
    <source>
        <dbReference type="Proteomes" id="UP000627538"/>
    </source>
</evidence>
<feature type="binding site" evidence="7">
    <location>
        <position position="367"/>
    </location>
    <ligand>
        <name>N(1)-(5-phospho-beta-D-ribosyl)glycinamide</name>
        <dbReference type="ChEBI" id="CHEBI:143788"/>
    </ligand>
</feature>
<feature type="binding site" evidence="7">
    <location>
        <begin position="199"/>
        <end position="202"/>
    </location>
    <ligand>
        <name>ATP</name>
        <dbReference type="ChEBI" id="CHEBI:30616"/>
    </ligand>
</feature>
<dbReference type="SUPFAM" id="SSF56059">
    <property type="entry name" value="Glutathione synthetase ATP-binding domain-like"/>
    <property type="match status" value="1"/>
</dbReference>
<dbReference type="NCBIfam" id="NF006766">
    <property type="entry name" value="PRK09288.1"/>
    <property type="match status" value="1"/>
</dbReference>
<feature type="binding site" evidence="7">
    <location>
        <position position="85"/>
    </location>
    <ligand>
        <name>N(1)-(5-phospho-beta-D-ribosyl)glycinamide</name>
        <dbReference type="ChEBI" id="CHEBI:143788"/>
    </ligand>
</feature>
<keyword evidence="6 7" id="KW-0460">Magnesium</keyword>
<dbReference type="RefSeq" id="WP_191071371.1">
    <property type="nucleotide sequence ID" value="NZ_CP060506.1"/>
</dbReference>
<comment type="function">
    <text evidence="7">Involved in the de novo purine biosynthesis. Catalyzes the transfer of formate to 5-phospho-ribosyl-glycinamide (GAR), producing 5-phospho-ribosyl-N-formylglycinamide (FGAR). Formate is provided by PurU via hydrolysis of 10-formyl-tetrahydrofolate.</text>
</comment>
<dbReference type="InterPro" id="IPR011761">
    <property type="entry name" value="ATP-grasp"/>
</dbReference>